<dbReference type="Proteomes" id="UP001223712">
    <property type="component" value="Unassembled WGS sequence"/>
</dbReference>
<dbReference type="RefSeq" id="WP_261838710.1">
    <property type="nucleotide sequence ID" value="NZ_AP025458.1"/>
</dbReference>
<dbReference type="EMBL" id="JAUFQY010000001">
    <property type="protein sequence ID" value="MDN3700396.1"/>
    <property type="molecule type" value="Genomic_DNA"/>
</dbReference>
<accession>A0ABT8CI19</accession>
<comment type="caution">
    <text evidence="1">The sequence shown here is derived from an EMBL/GenBank/DDBJ whole genome shotgun (WGS) entry which is preliminary data.</text>
</comment>
<evidence type="ECO:0000313" key="1">
    <source>
        <dbReference type="EMBL" id="MDN3700396.1"/>
    </source>
</evidence>
<protein>
    <submittedName>
        <fullName evidence="1">Uncharacterized protein</fullName>
    </submittedName>
</protein>
<sequence>MIRQKIAGVWQLLSKAIKVIADTDIMESEVHPILLRADTAVTSIDNFSDR</sequence>
<keyword evidence="2" id="KW-1185">Reference proteome</keyword>
<evidence type="ECO:0000313" key="2">
    <source>
        <dbReference type="Proteomes" id="UP001223712"/>
    </source>
</evidence>
<proteinExistence type="predicted"/>
<gene>
    <name evidence="1" type="ORF">QWY96_04880</name>
</gene>
<organism evidence="1 2">
    <name type="scientific">Vibrio artabrorum</name>
    <dbReference type="NCBI Taxonomy" id="446374"/>
    <lineage>
        <taxon>Bacteria</taxon>
        <taxon>Pseudomonadati</taxon>
        <taxon>Pseudomonadota</taxon>
        <taxon>Gammaproteobacteria</taxon>
        <taxon>Vibrionales</taxon>
        <taxon>Vibrionaceae</taxon>
        <taxon>Vibrio</taxon>
    </lineage>
</organism>
<reference evidence="2" key="1">
    <citation type="journal article" date="2019" name="Int. J. Syst. Evol. Microbiol.">
        <title>The Global Catalogue of Microorganisms (GCM) 10K type strain sequencing project: providing services to taxonomists for standard genome sequencing and annotation.</title>
        <authorList>
            <consortium name="The Broad Institute Genomics Platform"/>
            <consortium name="The Broad Institute Genome Sequencing Center for Infectious Disease"/>
            <person name="Wu L."/>
            <person name="Ma J."/>
        </authorList>
    </citation>
    <scope>NUCLEOTIDE SEQUENCE [LARGE SCALE GENOMIC DNA]</scope>
    <source>
        <strain evidence="2">CECT 7226</strain>
    </source>
</reference>
<name>A0ABT8CI19_9VIBR</name>